<comment type="caution">
    <text evidence="6">The sequence shown here is derived from an EMBL/GenBank/DDBJ whole genome shotgun (WGS) entry which is preliminary data.</text>
</comment>
<evidence type="ECO:0000256" key="3">
    <source>
        <dbReference type="ARBA" id="ARBA00022741"/>
    </source>
</evidence>
<evidence type="ECO:0000313" key="6">
    <source>
        <dbReference type="EMBL" id="PXW65140.1"/>
    </source>
</evidence>
<dbReference type="GO" id="GO:1903806">
    <property type="term" value="P:L-isoleucine import across plasma membrane"/>
    <property type="evidence" value="ECO:0007669"/>
    <property type="project" value="TreeGrafter"/>
</dbReference>
<dbReference type="Gene3D" id="3.40.50.300">
    <property type="entry name" value="P-loop containing nucleotide triphosphate hydrolases"/>
    <property type="match status" value="1"/>
</dbReference>
<evidence type="ECO:0000256" key="4">
    <source>
        <dbReference type="ARBA" id="ARBA00022840"/>
    </source>
</evidence>
<dbReference type="Pfam" id="PF12399">
    <property type="entry name" value="BCA_ABC_TP_C"/>
    <property type="match status" value="1"/>
</dbReference>
<keyword evidence="4 6" id="KW-0067">ATP-binding</keyword>
<dbReference type="PROSITE" id="PS50893">
    <property type="entry name" value="ABC_TRANSPORTER_2"/>
    <property type="match status" value="1"/>
</dbReference>
<gene>
    <name evidence="6" type="ORF">C7450_101903</name>
</gene>
<sequence length="256" mass="28007">MTPVLNVENLYKSYGAIPVLKDVNLAVADRETLAIIGPNGAGKTTLFRTLTGEVLPEKGRIEAFGEDITRMPAARRVARGFGRTFQVARIFPDTTLLGNLVLAVEARKRNAGERLGGLFHYKPSADTLANAEQWLAAVGLGARRDMEARFLSHGDKKRLEMALALALGPKVLMMDEPTAGMSPSDRVEMVALVKQIRDRFGVTVLLTEHDMDVVFGLSNRIMVLNYGQVIAIGTGEEIRANQAVRDVYLGHEVQHA</sequence>
<dbReference type="GO" id="GO:0005524">
    <property type="term" value="F:ATP binding"/>
    <property type="evidence" value="ECO:0007669"/>
    <property type="project" value="UniProtKB-KW"/>
</dbReference>
<evidence type="ECO:0000256" key="2">
    <source>
        <dbReference type="ARBA" id="ARBA00022448"/>
    </source>
</evidence>
<dbReference type="GO" id="GO:0015188">
    <property type="term" value="F:L-isoleucine transmembrane transporter activity"/>
    <property type="evidence" value="ECO:0007669"/>
    <property type="project" value="TreeGrafter"/>
</dbReference>
<reference evidence="6 7" key="1">
    <citation type="submission" date="2018-05" db="EMBL/GenBank/DDBJ databases">
        <title>Genomic Encyclopedia of Type Strains, Phase IV (KMG-IV): sequencing the most valuable type-strain genomes for metagenomic binning, comparative biology and taxonomic classification.</title>
        <authorList>
            <person name="Goeker M."/>
        </authorList>
    </citation>
    <scope>NUCLEOTIDE SEQUENCE [LARGE SCALE GENOMIC DNA]</scope>
    <source>
        <strain evidence="6 7">DSM 6462</strain>
    </source>
</reference>
<dbReference type="InterPro" id="IPR003439">
    <property type="entry name" value="ABC_transporter-like_ATP-bd"/>
</dbReference>
<keyword evidence="7" id="KW-1185">Reference proteome</keyword>
<evidence type="ECO:0000259" key="5">
    <source>
        <dbReference type="PROSITE" id="PS50893"/>
    </source>
</evidence>
<evidence type="ECO:0000313" key="7">
    <source>
        <dbReference type="Proteomes" id="UP000248021"/>
    </source>
</evidence>
<dbReference type="RefSeq" id="WP_245449469.1">
    <property type="nucleotide sequence ID" value="NZ_JAHBRY010000001.1"/>
</dbReference>
<accession>A0A2V3UK51</accession>
<comment type="similarity">
    <text evidence="1">Belongs to the ABC transporter superfamily.</text>
</comment>
<dbReference type="GO" id="GO:1903805">
    <property type="term" value="P:L-valine import across plasma membrane"/>
    <property type="evidence" value="ECO:0007669"/>
    <property type="project" value="TreeGrafter"/>
</dbReference>
<dbReference type="InterPro" id="IPR017871">
    <property type="entry name" value="ABC_transporter-like_CS"/>
</dbReference>
<dbReference type="EMBL" id="QJJK01000001">
    <property type="protein sequence ID" value="PXW65140.1"/>
    <property type="molecule type" value="Genomic_DNA"/>
</dbReference>
<dbReference type="InterPro" id="IPR032823">
    <property type="entry name" value="BCA_ABC_TP_C"/>
</dbReference>
<dbReference type="Proteomes" id="UP000248021">
    <property type="component" value="Unassembled WGS sequence"/>
</dbReference>
<dbReference type="SMART" id="SM00382">
    <property type="entry name" value="AAA"/>
    <property type="match status" value="1"/>
</dbReference>
<dbReference type="InterPro" id="IPR003593">
    <property type="entry name" value="AAA+_ATPase"/>
</dbReference>
<dbReference type="GO" id="GO:0015808">
    <property type="term" value="P:L-alanine transport"/>
    <property type="evidence" value="ECO:0007669"/>
    <property type="project" value="TreeGrafter"/>
</dbReference>
<dbReference type="InterPro" id="IPR027417">
    <property type="entry name" value="P-loop_NTPase"/>
</dbReference>
<dbReference type="GO" id="GO:0016887">
    <property type="term" value="F:ATP hydrolysis activity"/>
    <property type="evidence" value="ECO:0007669"/>
    <property type="project" value="InterPro"/>
</dbReference>
<organism evidence="6 7">
    <name type="scientific">Chelatococcus asaccharovorans</name>
    <dbReference type="NCBI Taxonomy" id="28210"/>
    <lineage>
        <taxon>Bacteria</taxon>
        <taxon>Pseudomonadati</taxon>
        <taxon>Pseudomonadota</taxon>
        <taxon>Alphaproteobacteria</taxon>
        <taxon>Hyphomicrobiales</taxon>
        <taxon>Chelatococcaceae</taxon>
        <taxon>Chelatococcus</taxon>
    </lineage>
</organism>
<dbReference type="GO" id="GO:0005886">
    <property type="term" value="C:plasma membrane"/>
    <property type="evidence" value="ECO:0007669"/>
    <property type="project" value="TreeGrafter"/>
</dbReference>
<dbReference type="Pfam" id="PF00005">
    <property type="entry name" value="ABC_tran"/>
    <property type="match status" value="1"/>
</dbReference>
<dbReference type="PROSITE" id="PS00211">
    <property type="entry name" value="ABC_TRANSPORTER_1"/>
    <property type="match status" value="1"/>
</dbReference>
<dbReference type="GO" id="GO:0015192">
    <property type="term" value="F:L-phenylalanine transmembrane transporter activity"/>
    <property type="evidence" value="ECO:0007669"/>
    <property type="project" value="TreeGrafter"/>
</dbReference>
<feature type="domain" description="ABC transporter" evidence="5">
    <location>
        <begin position="5"/>
        <end position="251"/>
    </location>
</feature>
<dbReference type="PANTHER" id="PTHR45772:SF7">
    <property type="entry name" value="AMINO ACID ABC TRANSPORTER ATP-BINDING PROTEIN"/>
    <property type="match status" value="1"/>
</dbReference>
<name>A0A2V3UK51_9HYPH</name>
<dbReference type="GO" id="GO:0005304">
    <property type="term" value="F:L-valine transmembrane transporter activity"/>
    <property type="evidence" value="ECO:0007669"/>
    <property type="project" value="TreeGrafter"/>
</dbReference>
<dbReference type="AlphaFoldDB" id="A0A2V3UK51"/>
<evidence type="ECO:0000256" key="1">
    <source>
        <dbReference type="ARBA" id="ARBA00005417"/>
    </source>
</evidence>
<dbReference type="GO" id="GO:0042941">
    <property type="term" value="P:D-alanine transmembrane transport"/>
    <property type="evidence" value="ECO:0007669"/>
    <property type="project" value="TreeGrafter"/>
</dbReference>
<keyword evidence="2" id="KW-0813">Transport</keyword>
<proteinExistence type="inferred from homology"/>
<dbReference type="PANTHER" id="PTHR45772">
    <property type="entry name" value="CONSERVED COMPONENT OF ABC TRANSPORTER FOR NATURAL AMINO ACIDS-RELATED"/>
    <property type="match status" value="1"/>
</dbReference>
<dbReference type="InterPro" id="IPR051120">
    <property type="entry name" value="ABC_AA/LPS_Transport"/>
</dbReference>
<protein>
    <submittedName>
        <fullName evidence="6">Amino acid/amide ABC transporter ATP-binding protein 1 (HAAT family)</fullName>
    </submittedName>
</protein>
<dbReference type="CDD" id="cd03219">
    <property type="entry name" value="ABC_Mj1267_LivG_branched"/>
    <property type="match status" value="1"/>
</dbReference>
<dbReference type="SUPFAM" id="SSF52540">
    <property type="entry name" value="P-loop containing nucleoside triphosphate hydrolases"/>
    <property type="match status" value="1"/>
</dbReference>
<keyword evidence="3" id="KW-0547">Nucleotide-binding</keyword>